<evidence type="ECO:0000256" key="4">
    <source>
        <dbReference type="SAM" id="MobiDB-lite"/>
    </source>
</evidence>
<feature type="region of interest" description="Disordered" evidence="4">
    <location>
        <begin position="291"/>
        <end position="321"/>
    </location>
</feature>
<gene>
    <name evidence="6" type="ORF">BEWA_010970</name>
</gene>
<name>L0B3I3_THEEQ</name>
<feature type="compositionally biased region" description="Basic residues" evidence="4">
    <location>
        <begin position="301"/>
        <end position="312"/>
    </location>
</feature>
<dbReference type="eggNOG" id="KOG0118">
    <property type="taxonomic scope" value="Eukaryota"/>
</dbReference>
<dbReference type="KEGG" id="beq:BEWA_010970"/>
<dbReference type="PANTHER" id="PTHR23236">
    <property type="entry name" value="EUKARYOTIC TRANSLATION INITIATION FACTOR 4B/4H"/>
    <property type="match status" value="1"/>
</dbReference>
<evidence type="ECO:0000256" key="2">
    <source>
        <dbReference type="ARBA" id="ARBA00022884"/>
    </source>
</evidence>
<dbReference type="PANTHER" id="PTHR23236:SF119">
    <property type="entry name" value="NUCLEAR RNA-BINDING PROTEIN SART-3"/>
    <property type="match status" value="1"/>
</dbReference>
<dbReference type="InterPro" id="IPR012677">
    <property type="entry name" value="Nucleotide-bd_a/b_plait_sf"/>
</dbReference>
<dbReference type="Proteomes" id="UP000031512">
    <property type="component" value="Chromosome 3"/>
</dbReference>
<dbReference type="VEuPathDB" id="PiroplasmaDB:BEWA_010970"/>
<dbReference type="Gene3D" id="3.30.70.330">
    <property type="match status" value="2"/>
</dbReference>
<dbReference type="InterPro" id="IPR035979">
    <property type="entry name" value="RBD_domain_sf"/>
</dbReference>
<keyword evidence="2 3" id="KW-0694">RNA-binding</keyword>
<dbReference type="STRING" id="1537102.L0B3I3"/>
<dbReference type="OrthoDB" id="439808at2759"/>
<dbReference type="RefSeq" id="XP_004831345.1">
    <property type="nucleotide sequence ID" value="XM_004831288.1"/>
</dbReference>
<keyword evidence="7" id="KW-1185">Reference proteome</keyword>
<dbReference type="SUPFAM" id="SSF54928">
    <property type="entry name" value="RNA-binding domain, RBD"/>
    <property type="match status" value="1"/>
</dbReference>
<accession>L0B3I3</accession>
<evidence type="ECO:0000256" key="1">
    <source>
        <dbReference type="ARBA" id="ARBA00022737"/>
    </source>
</evidence>
<evidence type="ECO:0000256" key="3">
    <source>
        <dbReference type="PROSITE-ProRule" id="PRU00176"/>
    </source>
</evidence>
<sequence>MDKRESGSDINGSPKKKKLKKKTKKHPVVSSKLKALVDDFIKSAEDGTTNENELNKNEECTINEDGNAQITESNVISNEKDLKGVSNKNSGKNISENDEKYPVVFIGNVPLSIKTKSDLIKKLNLDPKIVKSVHFRSLPVDPKFASNKKVGIIKQKFTDAKDTQNAYVKLVSEEYLCDILNKNTIEVDGKHLFINATSPNSFSKFSRKKTVFVGRLPPSTNEDELFNLFSNVSPVKSVRIIRDPKTLKSKGFGFVEFDTRIAVPEAIDNFNNTQFKGYTLNVMKSFDETTSKAMKNPMNKSRFRGKSKNMKKVSKDGSKRK</sequence>
<feature type="compositionally biased region" description="Basic residues" evidence="4">
    <location>
        <begin position="14"/>
        <end position="27"/>
    </location>
</feature>
<feature type="region of interest" description="Disordered" evidence="4">
    <location>
        <begin position="1"/>
        <end position="28"/>
    </location>
</feature>
<dbReference type="InterPro" id="IPR000504">
    <property type="entry name" value="RRM_dom"/>
</dbReference>
<dbReference type="CDD" id="cd00590">
    <property type="entry name" value="RRM_SF"/>
    <property type="match status" value="1"/>
</dbReference>
<protein>
    <submittedName>
        <fullName evidence="6">RNA recognition motif domain-containing protein</fullName>
    </submittedName>
</protein>
<evidence type="ECO:0000259" key="5">
    <source>
        <dbReference type="PROSITE" id="PS50102"/>
    </source>
</evidence>
<dbReference type="AlphaFoldDB" id="L0B3I3"/>
<proteinExistence type="predicted"/>
<dbReference type="EMBL" id="CP001670">
    <property type="protein sequence ID" value="AFZ81679.1"/>
    <property type="molecule type" value="Genomic_DNA"/>
</dbReference>
<reference evidence="6 7" key="1">
    <citation type="journal article" date="2012" name="BMC Genomics">
        <title>Comparative genomic analysis and phylogenetic position of Theileria equi.</title>
        <authorList>
            <person name="Kappmeyer L.S."/>
            <person name="Thiagarajan M."/>
            <person name="Herndon D.R."/>
            <person name="Ramsay J.D."/>
            <person name="Caler E."/>
            <person name="Djikeng A."/>
            <person name="Gillespie J.J."/>
            <person name="Lau A.O."/>
            <person name="Roalson E.H."/>
            <person name="Silva J.C."/>
            <person name="Silva M.G."/>
            <person name="Suarez C.E."/>
            <person name="Ueti M.W."/>
            <person name="Nene V.M."/>
            <person name="Mealey R.H."/>
            <person name="Knowles D.P."/>
            <person name="Brayton K.A."/>
        </authorList>
    </citation>
    <scope>NUCLEOTIDE SEQUENCE [LARGE SCALE GENOMIC DNA]</scope>
    <source>
        <strain evidence="6 7">WA</strain>
    </source>
</reference>
<organism evidence="6 7">
    <name type="scientific">Theileria equi strain WA</name>
    <dbReference type="NCBI Taxonomy" id="1537102"/>
    <lineage>
        <taxon>Eukaryota</taxon>
        <taxon>Sar</taxon>
        <taxon>Alveolata</taxon>
        <taxon>Apicomplexa</taxon>
        <taxon>Aconoidasida</taxon>
        <taxon>Piroplasmida</taxon>
        <taxon>Theileriidae</taxon>
        <taxon>Theileria</taxon>
    </lineage>
</organism>
<evidence type="ECO:0000313" key="6">
    <source>
        <dbReference type="EMBL" id="AFZ81679.1"/>
    </source>
</evidence>
<dbReference type="Pfam" id="PF00076">
    <property type="entry name" value="RRM_1"/>
    <property type="match status" value="1"/>
</dbReference>
<dbReference type="PROSITE" id="PS50102">
    <property type="entry name" value="RRM"/>
    <property type="match status" value="1"/>
</dbReference>
<feature type="domain" description="RRM" evidence="5">
    <location>
        <begin position="209"/>
        <end position="287"/>
    </location>
</feature>
<dbReference type="GO" id="GO:0003723">
    <property type="term" value="F:RNA binding"/>
    <property type="evidence" value="ECO:0007669"/>
    <property type="project" value="UniProtKB-UniRule"/>
</dbReference>
<keyword evidence="1" id="KW-0677">Repeat</keyword>
<dbReference type="SMART" id="SM00360">
    <property type="entry name" value="RRM"/>
    <property type="match status" value="1"/>
</dbReference>
<dbReference type="GeneID" id="15805330"/>
<evidence type="ECO:0000313" key="7">
    <source>
        <dbReference type="Proteomes" id="UP000031512"/>
    </source>
</evidence>